<comment type="caution">
    <text evidence="2">The sequence shown here is derived from an EMBL/GenBank/DDBJ whole genome shotgun (WGS) entry which is preliminary data.</text>
</comment>
<dbReference type="Gene3D" id="3.90.550.10">
    <property type="entry name" value="Spore Coat Polysaccharide Biosynthesis Protein SpsA, Chain A"/>
    <property type="match status" value="1"/>
</dbReference>
<dbReference type="SUPFAM" id="SSF53448">
    <property type="entry name" value="Nucleotide-diphospho-sugar transferases"/>
    <property type="match status" value="1"/>
</dbReference>
<dbReference type="GO" id="GO:0016758">
    <property type="term" value="F:hexosyltransferase activity"/>
    <property type="evidence" value="ECO:0007669"/>
    <property type="project" value="UniProtKB-ARBA"/>
</dbReference>
<dbReference type="PANTHER" id="PTHR22916:SF3">
    <property type="entry name" value="UDP-GLCNAC:BETAGAL BETA-1,3-N-ACETYLGLUCOSAMINYLTRANSFERASE-LIKE PROTEIN 1"/>
    <property type="match status" value="1"/>
</dbReference>
<dbReference type="CDD" id="cd00761">
    <property type="entry name" value="Glyco_tranf_GTA_type"/>
    <property type="match status" value="1"/>
</dbReference>
<organism evidence="2 3">
    <name type="scientific">Nocardioides zeae</name>
    <dbReference type="NCBI Taxonomy" id="1457234"/>
    <lineage>
        <taxon>Bacteria</taxon>
        <taxon>Bacillati</taxon>
        <taxon>Actinomycetota</taxon>
        <taxon>Actinomycetes</taxon>
        <taxon>Propionibacteriales</taxon>
        <taxon>Nocardioidaceae</taxon>
        <taxon>Nocardioides</taxon>
    </lineage>
</organism>
<evidence type="ECO:0000313" key="2">
    <source>
        <dbReference type="EMBL" id="NEN79974.1"/>
    </source>
</evidence>
<keyword evidence="3" id="KW-1185">Reference proteome</keyword>
<proteinExistence type="predicted"/>
<sequence length="345" mass="37038">MPEVSVIVPVKNAVAHLAGLREQCEGLTGASTIEVLVVDDGSTDGSSEVLRSWAEGTALDLRVLRGSGQGVAAARNLAVSEARGDYLWFTDADDRWSPDIVSTLLAAARHTDADLVVANARKVGVAGEDLGEITDAARAGTATGVEAMERLLVGSLQGHLWNKLVRRSVLGVAPFPPTRAHSDLGGLLGVLGRSATVAFEAQEVYTYIIRPGSILNSRGYRWRDLPDCLDLAREVGEGRVADASLELFATNQVALPLFHESVRREGVLDVSEVRAMRAYARSLISRRSIVRAFRGGHRGAAARAVGVKLGSAPYAALYRRYRVRRYATLDAAAGERSARRRDPST</sequence>
<evidence type="ECO:0000313" key="3">
    <source>
        <dbReference type="Proteomes" id="UP000468687"/>
    </source>
</evidence>
<protein>
    <submittedName>
        <fullName evidence="2">Glycosyltransferase family 2 protein</fullName>
    </submittedName>
</protein>
<dbReference type="InterPro" id="IPR029044">
    <property type="entry name" value="Nucleotide-diphossugar_trans"/>
</dbReference>
<dbReference type="Pfam" id="PF00535">
    <property type="entry name" value="Glycos_transf_2"/>
    <property type="match status" value="1"/>
</dbReference>
<keyword evidence="2" id="KW-0808">Transferase</keyword>
<dbReference type="PANTHER" id="PTHR22916">
    <property type="entry name" value="GLYCOSYLTRANSFERASE"/>
    <property type="match status" value="1"/>
</dbReference>
<feature type="domain" description="Glycosyltransferase 2-like" evidence="1">
    <location>
        <begin position="5"/>
        <end position="126"/>
    </location>
</feature>
<dbReference type="InterPro" id="IPR001173">
    <property type="entry name" value="Glyco_trans_2-like"/>
</dbReference>
<accession>A0A6P0HP04</accession>
<dbReference type="AlphaFoldDB" id="A0A6P0HP04"/>
<reference evidence="2 3" key="1">
    <citation type="journal article" date="2014" name="Int. J. Syst. Evol. Microbiol.">
        <title>Nocardioides zeae sp. nov., isolated from the stem of Zea mays.</title>
        <authorList>
            <person name="Glaeser S.P."/>
            <person name="McInroy J.A."/>
            <person name="Busse H.J."/>
            <person name="Kampfer P."/>
        </authorList>
    </citation>
    <scope>NUCLEOTIDE SEQUENCE [LARGE SCALE GENOMIC DNA]</scope>
    <source>
        <strain evidence="2 3">JCM 30728</strain>
    </source>
</reference>
<dbReference type="RefSeq" id="WP_163773522.1">
    <property type="nucleotide sequence ID" value="NZ_JAAGXA010000013.1"/>
</dbReference>
<name>A0A6P0HP04_9ACTN</name>
<gene>
    <name evidence="2" type="ORF">G3T38_17045</name>
</gene>
<dbReference type="Proteomes" id="UP000468687">
    <property type="component" value="Unassembled WGS sequence"/>
</dbReference>
<evidence type="ECO:0000259" key="1">
    <source>
        <dbReference type="Pfam" id="PF00535"/>
    </source>
</evidence>
<dbReference type="EMBL" id="JAAGXA010000013">
    <property type="protein sequence ID" value="NEN79974.1"/>
    <property type="molecule type" value="Genomic_DNA"/>
</dbReference>